<evidence type="ECO:0000256" key="3">
    <source>
        <dbReference type="ARBA" id="ARBA00023002"/>
    </source>
</evidence>
<dbReference type="AlphaFoldDB" id="A0A8T7M3M2"/>
<evidence type="ECO:0000313" key="11">
    <source>
        <dbReference type="Proteomes" id="UP000521676"/>
    </source>
</evidence>
<dbReference type="GO" id="GO:0046872">
    <property type="term" value="F:metal ion binding"/>
    <property type="evidence" value="ECO:0007669"/>
    <property type="project" value="UniProtKB-KW"/>
</dbReference>
<feature type="transmembrane region" description="Helical" evidence="7">
    <location>
        <begin position="110"/>
        <end position="134"/>
    </location>
</feature>
<keyword evidence="7" id="KW-0812">Transmembrane</keyword>
<dbReference type="InterPro" id="IPR051460">
    <property type="entry name" value="HdrC_iron-sulfur_subunit"/>
</dbReference>
<dbReference type="SUPFAM" id="SSF46548">
    <property type="entry name" value="alpha-helical ferredoxin"/>
    <property type="match status" value="1"/>
</dbReference>
<evidence type="ECO:0000256" key="2">
    <source>
        <dbReference type="ARBA" id="ARBA00022723"/>
    </source>
</evidence>
<feature type="transmembrane region" description="Helical" evidence="7">
    <location>
        <begin position="77"/>
        <end position="104"/>
    </location>
</feature>
<evidence type="ECO:0000313" key="12">
    <source>
        <dbReference type="Proteomes" id="UP001431572"/>
    </source>
</evidence>
<evidence type="ECO:0000313" key="10">
    <source>
        <dbReference type="EMBL" id="WJW65726.1"/>
    </source>
</evidence>
<keyword evidence="2" id="KW-0479">Metal-binding</keyword>
<proteinExistence type="predicted"/>
<keyword evidence="4" id="KW-0408">Iron</keyword>
<dbReference type="PANTHER" id="PTHR43255">
    <property type="entry name" value="IRON-SULFUR-BINDING OXIDOREDUCTASE FADF-RELATED-RELATED"/>
    <property type="match status" value="1"/>
</dbReference>
<sequence>MNAPNESWIGRIIFVLLAGAAIYFFVARVIKLVNVLKQGQNENRFDQPGKRIWLFVKGVLLQERLWRRFWPGLAHTLTFWGFLIIQFGLIEFIFQGLTGIAIPLLDSRPFAILLDIFLALVIISLVYFAIRRAFVKPKVLTTTTDAWIILGLIAGVVLTLLFAEAFAWRANPIAEHGYAPIGRRLGELLIPSSGNWPTPTEATQSVRDFAGILWSVTWWAHMAVFFSFLAYLPSSKHLHLLGSFFTTYFQNLGAKGKLRSYGNTDELEKRMEEEKPIGASKIEDFTWRDLLDTYSCTECGRCTSVCPANLTGKPLNPKKIIIDLKTELFMQSGLGFVGHKMPAEETTGAADSGGESGKSGHGELPPLVGGLTSHEELWACTTCRACMTECPVFIEHVPKIVDMRRYLVMQESDFPKEITPVFNNLERNSNPWQINNKERADWLKSLPEHLQHRQMAEIDEDEGIEVLFWVGCMGSFDNRNKKISVNLALLMDEAGIKWGILGKEESCTGDAARRMGNEYLFATLAQQNIEILNAYKESHKFKKIVTGCPHCFNTIKNEYPEFGGNFEVVHHSKLVAQLIEEGRIKAGDGLDTDKVTYHDPCYLGRYNDIYDAPRYTLNSLGNGVKKLELSEMPRNRDKSFCCGAGGGQAWMEEKIGTRVNQTRVQEAADTGAEVVAASCPFCISMFEDGIKGRQLEEKIKVQDITELVMLSKNKKALPMAKPE</sequence>
<reference evidence="10" key="2">
    <citation type="journal article" date="2024" name="Nature">
        <title>Anoxygenic phototroph of the Chloroflexota uses a type I reaction centre.</title>
        <authorList>
            <person name="Tsuji J.M."/>
            <person name="Shaw N.A."/>
            <person name="Nagashima S."/>
            <person name="Venkiteswaran J.J."/>
            <person name="Schiff S.L."/>
            <person name="Watanabe T."/>
            <person name="Fukui M."/>
            <person name="Hanada S."/>
            <person name="Tank M."/>
            <person name="Neufeld J.D."/>
        </authorList>
    </citation>
    <scope>NUCLEOTIDE SEQUENCE</scope>
    <source>
        <strain evidence="10">L227-S17</strain>
    </source>
</reference>
<dbReference type="Proteomes" id="UP000521676">
    <property type="component" value="Unassembled WGS sequence"/>
</dbReference>
<dbReference type="GO" id="GO:0051539">
    <property type="term" value="F:4 iron, 4 sulfur cluster binding"/>
    <property type="evidence" value="ECO:0007669"/>
    <property type="project" value="UniProtKB-KW"/>
</dbReference>
<dbReference type="PROSITE" id="PS00198">
    <property type="entry name" value="4FE4S_FER_1"/>
    <property type="match status" value="2"/>
</dbReference>
<dbReference type="Proteomes" id="UP001431572">
    <property type="component" value="Chromosome 1"/>
</dbReference>
<keyword evidence="5" id="KW-0411">Iron-sulfur</keyword>
<dbReference type="InterPro" id="IPR017900">
    <property type="entry name" value="4Fe4S_Fe_S_CS"/>
</dbReference>
<dbReference type="InterPro" id="IPR004017">
    <property type="entry name" value="Cys_rich_dom"/>
</dbReference>
<dbReference type="InterPro" id="IPR036197">
    <property type="entry name" value="NarG-like_sf"/>
</dbReference>
<accession>A0A8T7M3M2</accession>
<dbReference type="RefSeq" id="WP_341467611.1">
    <property type="nucleotide sequence ID" value="NZ_CP128399.1"/>
</dbReference>
<feature type="domain" description="4Fe-4S ferredoxin-type" evidence="8">
    <location>
        <begin position="287"/>
        <end position="316"/>
    </location>
</feature>
<evidence type="ECO:0000256" key="7">
    <source>
        <dbReference type="SAM" id="Phobius"/>
    </source>
</evidence>
<keyword evidence="7" id="KW-0472">Membrane</keyword>
<dbReference type="EMBL" id="CP128399">
    <property type="protein sequence ID" value="WJW65726.1"/>
    <property type="molecule type" value="Genomic_DNA"/>
</dbReference>
<feature type="region of interest" description="Disordered" evidence="6">
    <location>
        <begin position="344"/>
        <end position="366"/>
    </location>
</feature>
<name>A0A8T7M3M2_9CHLR</name>
<reference evidence="9 11" key="1">
    <citation type="submission" date="2020-06" db="EMBL/GenBank/DDBJ databases">
        <title>Anoxygenic phototrophic Chloroflexota member uses a Type I reaction center.</title>
        <authorList>
            <person name="Tsuji J.M."/>
            <person name="Shaw N.A."/>
            <person name="Nagashima S."/>
            <person name="Venkiteswaran J."/>
            <person name="Schiff S.L."/>
            <person name="Hanada S."/>
            <person name="Tank M."/>
            <person name="Neufeld J.D."/>
        </authorList>
    </citation>
    <scope>NUCLEOTIDE SEQUENCE [LARGE SCALE GENOMIC DNA]</scope>
    <source>
        <strain evidence="9">L227-S17</strain>
    </source>
</reference>
<evidence type="ECO:0000256" key="6">
    <source>
        <dbReference type="SAM" id="MobiDB-lite"/>
    </source>
</evidence>
<keyword evidence="1" id="KW-0004">4Fe-4S</keyword>
<keyword evidence="3" id="KW-0560">Oxidoreductase</keyword>
<dbReference type="InterPro" id="IPR017896">
    <property type="entry name" value="4Fe4S_Fe-S-bd"/>
</dbReference>
<dbReference type="Pfam" id="PF02754">
    <property type="entry name" value="CCG"/>
    <property type="match status" value="2"/>
</dbReference>
<feature type="transmembrane region" description="Helical" evidence="7">
    <location>
        <begin position="12"/>
        <end position="30"/>
    </location>
</feature>
<dbReference type="EMBL" id="JACATZ010000001">
    <property type="protein sequence ID" value="NWJ46355.1"/>
    <property type="molecule type" value="Genomic_DNA"/>
</dbReference>
<dbReference type="Gene3D" id="1.20.950.20">
    <property type="entry name" value="Transmembrane di-heme cytochromes, Chain C"/>
    <property type="match status" value="1"/>
</dbReference>
<dbReference type="PROSITE" id="PS51379">
    <property type="entry name" value="4FE4S_FER_2"/>
    <property type="match status" value="1"/>
</dbReference>
<feature type="transmembrane region" description="Helical" evidence="7">
    <location>
        <begin position="146"/>
        <end position="168"/>
    </location>
</feature>
<keyword evidence="7" id="KW-1133">Transmembrane helix</keyword>
<dbReference type="GO" id="GO:0005886">
    <property type="term" value="C:plasma membrane"/>
    <property type="evidence" value="ECO:0007669"/>
    <property type="project" value="TreeGrafter"/>
</dbReference>
<evidence type="ECO:0000256" key="1">
    <source>
        <dbReference type="ARBA" id="ARBA00022485"/>
    </source>
</evidence>
<keyword evidence="12" id="KW-1185">Reference proteome</keyword>
<dbReference type="PANTHER" id="PTHR43255:SF1">
    <property type="entry name" value="IRON-SULFUR-BINDING OXIDOREDUCTASE FADF-RELATED"/>
    <property type="match status" value="1"/>
</dbReference>
<organism evidence="9 11">
    <name type="scientific">Candidatus Chlorohelix allophototropha</name>
    <dbReference type="NCBI Taxonomy" id="3003348"/>
    <lineage>
        <taxon>Bacteria</taxon>
        <taxon>Bacillati</taxon>
        <taxon>Chloroflexota</taxon>
        <taxon>Chloroflexia</taxon>
        <taxon>Candidatus Chloroheliales</taxon>
        <taxon>Candidatus Chloroheliaceae</taxon>
        <taxon>Candidatus Chlorohelix</taxon>
    </lineage>
</organism>
<dbReference type="Gene3D" id="1.10.1060.10">
    <property type="entry name" value="Alpha-helical ferredoxin"/>
    <property type="match status" value="1"/>
</dbReference>
<dbReference type="GO" id="GO:0016491">
    <property type="term" value="F:oxidoreductase activity"/>
    <property type="evidence" value="ECO:0007669"/>
    <property type="project" value="UniProtKB-KW"/>
</dbReference>
<protein>
    <submittedName>
        <fullName evidence="9">(Fe-S)-binding protein</fullName>
    </submittedName>
    <submittedName>
        <fullName evidence="10">4Fe-4S dicluster domain-containing protein</fullName>
    </submittedName>
</protein>
<evidence type="ECO:0000259" key="8">
    <source>
        <dbReference type="PROSITE" id="PS51379"/>
    </source>
</evidence>
<dbReference type="InterPro" id="IPR009051">
    <property type="entry name" value="Helical_ferredxn"/>
</dbReference>
<gene>
    <name evidence="9" type="ORF">HXX08_10800</name>
    <name evidence="10" type="ORF">OZ401_001504</name>
</gene>
<dbReference type="SUPFAM" id="SSF103501">
    <property type="entry name" value="Respiratory nitrate reductase 1 gamma chain"/>
    <property type="match status" value="1"/>
</dbReference>
<feature type="transmembrane region" description="Helical" evidence="7">
    <location>
        <begin position="212"/>
        <end position="232"/>
    </location>
</feature>
<evidence type="ECO:0000256" key="5">
    <source>
        <dbReference type="ARBA" id="ARBA00023014"/>
    </source>
</evidence>
<evidence type="ECO:0000313" key="9">
    <source>
        <dbReference type="EMBL" id="NWJ46355.1"/>
    </source>
</evidence>
<dbReference type="Pfam" id="PF13187">
    <property type="entry name" value="Fer4_9"/>
    <property type="match status" value="1"/>
</dbReference>
<evidence type="ECO:0000256" key="4">
    <source>
        <dbReference type="ARBA" id="ARBA00023004"/>
    </source>
</evidence>